<dbReference type="OrthoDB" id="9760752at2"/>
<keyword evidence="15" id="KW-1185">Reference proteome</keyword>
<comment type="catalytic activity">
    <reaction evidence="1">
        <text>ATP + protein L-histidine = ADP + protein N-phospho-L-histidine.</text>
        <dbReference type="EC" id="2.7.13.3"/>
    </reaction>
</comment>
<evidence type="ECO:0000313" key="15">
    <source>
        <dbReference type="Proteomes" id="UP000249254"/>
    </source>
</evidence>
<evidence type="ECO:0000256" key="9">
    <source>
        <dbReference type="ARBA" id="ARBA00022777"/>
    </source>
</evidence>
<gene>
    <name evidence="14" type="ORF">DJ017_17185</name>
</gene>
<keyword evidence="3" id="KW-0597">Phosphoprotein</keyword>
<accession>A0A328AMD5</accession>
<keyword evidence="5" id="KW-0288">FMN</keyword>
<dbReference type="Gene3D" id="3.30.450.20">
    <property type="entry name" value="PAS domain"/>
    <property type="match status" value="2"/>
</dbReference>
<dbReference type="GO" id="GO:0004673">
    <property type="term" value="F:protein histidine kinase activity"/>
    <property type="evidence" value="ECO:0007669"/>
    <property type="project" value="UniProtKB-EC"/>
</dbReference>
<evidence type="ECO:0000256" key="3">
    <source>
        <dbReference type="ARBA" id="ARBA00022553"/>
    </source>
</evidence>
<dbReference type="Proteomes" id="UP000249254">
    <property type="component" value="Unassembled WGS sequence"/>
</dbReference>
<evidence type="ECO:0000256" key="12">
    <source>
        <dbReference type="SAM" id="MobiDB-lite"/>
    </source>
</evidence>
<keyword evidence="7" id="KW-0677">Repeat</keyword>
<evidence type="ECO:0000256" key="5">
    <source>
        <dbReference type="ARBA" id="ARBA00022643"/>
    </source>
</evidence>
<dbReference type="CDD" id="cd00130">
    <property type="entry name" value="PAS"/>
    <property type="match status" value="2"/>
</dbReference>
<dbReference type="InterPro" id="IPR000700">
    <property type="entry name" value="PAS-assoc_C"/>
</dbReference>
<feature type="domain" description="PAC" evidence="13">
    <location>
        <begin position="219"/>
        <end position="272"/>
    </location>
</feature>
<reference evidence="15" key="1">
    <citation type="submission" date="2018-05" db="EMBL/GenBank/DDBJ databases">
        <authorList>
            <person name="Li X."/>
        </authorList>
    </citation>
    <scope>NUCLEOTIDE SEQUENCE [LARGE SCALE GENOMIC DNA]</scope>
    <source>
        <strain evidence="15">LX32</strain>
    </source>
</reference>
<dbReference type="RefSeq" id="WP_111529870.1">
    <property type="nucleotide sequence ID" value="NZ_JBHRSG010000003.1"/>
</dbReference>
<dbReference type="SMART" id="SM00091">
    <property type="entry name" value="PAS"/>
    <property type="match status" value="2"/>
</dbReference>
<evidence type="ECO:0000256" key="2">
    <source>
        <dbReference type="ARBA" id="ARBA00012438"/>
    </source>
</evidence>
<sequence>MFFRAWITAEQDKVLAAQIGRAIVQSSHIQGLFACRRDGRVIFCNEAAADYLARPRGQVIRRPIQDVLAELPDRRSARMLAAALDQGREREFVMPRPGAAGCFLRVRVLPVGRGSLAFFLRDATQEAQATLGLRRKEHRLRLANESLRLAHRAARAASWEWRAGEALRWLDLAAARALIGLPRQWTEHEKLRDWINFVDPEDIDTVNAGLARLATEDESVYEFRVIGADGRRHWVESHATASDRDASGVPRRLTGVTSDITSRKAAEAALRHETAELNQAKTHLQLVVGELNHRVKNMLAVVQSLARQSFGNARSAELENFEDRLMALAWTHDILVDQRWAGATLDRLIDGTLAPHRRKGADRITADGPHVVLDPKLAIAFSLALHELATNAVKYGALRGAHGTVSIHWEVEDRHGEEWLVLEWRERGGPPVSPPKRRGFGSRLIERGVTGEIGGKAHLDFDPAGLSCCISAPLYAPDPEREPLSHESVRRKIEGLARPTEEPRPNI</sequence>
<keyword evidence="11" id="KW-0843">Virulence</keyword>
<dbReference type="EMBL" id="QFYQ01000001">
    <property type="protein sequence ID" value="RAK56122.1"/>
    <property type="molecule type" value="Genomic_DNA"/>
</dbReference>
<evidence type="ECO:0000256" key="7">
    <source>
        <dbReference type="ARBA" id="ARBA00022737"/>
    </source>
</evidence>
<keyword evidence="9" id="KW-0418">Kinase</keyword>
<name>A0A328AMD5_9CAUL</name>
<organism evidence="14 15">
    <name type="scientific">Phenylobacterium soli</name>
    <dbReference type="NCBI Taxonomy" id="2170551"/>
    <lineage>
        <taxon>Bacteria</taxon>
        <taxon>Pseudomonadati</taxon>
        <taxon>Pseudomonadota</taxon>
        <taxon>Alphaproteobacteria</taxon>
        <taxon>Caulobacterales</taxon>
        <taxon>Caulobacteraceae</taxon>
        <taxon>Phenylobacterium</taxon>
    </lineage>
</organism>
<keyword evidence="8" id="KW-0547">Nucleotide-binding</keyword>
<evidence type="ECO:0000313" key="14">
    <source>
        <dbReference type="EMBL" id="RAK56122.1"/>
    </source>
</evidence>
<dbReference type="PANTHER" id="PTHR41523">
    <property type="entry name" value="TWO-COMPONENT SYSTEM SENSOR PROTEIN"/>
    <property type="match status" value="1"/>
</dbReference>
<dbReference type="Pfam" id="PF08447">
    <property type="entry name" value="PAS_3"/>
    <property type="match status" value="1"/>
</dbReference>
<evidence type="ECO:0000256" key="4">
    <source>
        <dbReference type="ARBA" id="ARBA00022630"/>
    </source>
</evidence>
<dbReference type="InterPro" id="IPR036890">
    <property type="entry name" value="HATPase_C_sf"/>
</dbReference>
<dbReference type="PROSITE" id="PS51257">
    <property type="entry name" value="PROKAR_LIPOPROTEIN"/>
    <property type="match status" value="1"/>
</dbReference>
<dbReference type="InterPro" id="IPR011102">
    <property type="entry name" value="Sig_transdc_His_kinase_HWE"/>
</dbReference>
<evidence type="ECO:0000256" key="10">
    <source>
        <dbReference type="ARBA" id="ARBA00022840"/>
    </source>
</evidence>
<evidence type="ECO:0000256" key="11">
    <source>
        <dbReference type="ARBA" id="ARBA00023026"/>
    </source>
</evidence>
<dbReference type="Pfam" id="PF07536">
    <property type="entry name" value="HWE_HK"/>
    <property type="match status" value="1"/>
</dbReference>
<dbReference type="InterPro" id="IPR013655">
    <property type="entry name" value="PAS_fold_3"/>
</dbReference>
<dbReference type="EC" id="2.7.13.3" evidence="2"/>
<dbReference type="SUPFAM" id="SSF55785">
    <property type="entry name" value="PYP-like sensor domain (PAS domain)"/>
    <property type="match status" value="2"/>
</dbReference>
<dbReference type="Pfam" id="PF13426">
    <property type="entry name" value="PAS_9"/>
    <property type="match status" value="1"/>
</dbReference>
<protein>
    <recommendedName>
        <fullName evidence="2">histidine kinase</fullName>
        <ecNumber evidence="2">2.7.13.3</ecNumber>
    </recommendedName>
</protein>
<dbReference type="GO" id="GO:0005524">
    <property type="term" value="F:ATP binding"/>
    <property type="evidence" value="ECO:0007669"/>
    <property type="project" value="UniProtKB-KW"/>
</dbReference>
<keyword evidence="6" id="KW-0808">Transferase</keyword>
<feature type="compositionally biased region" description="Basic and acidic residues" evidence="12">
    <location>
        <begin position="478"/>
        <end position="507"/>
    </location>
</feature>
<proteinExistence type="predicted"/>
<evidence type="ECO:0000256" key="6">
    <source>
        <dbReference type="ARBA" id="ARBA00022679"/>
    </source>
</evidence>
<dbReference type="PANTHER" id="PTHR41523:SF7">
    <property type="entry name" value="HISTIDINE KINASE"/>
    <property type="match status" value="1"/>
</dbReference>
<dbReference type="AlphaFoldDB" id="A0A328AMD5"/>
<keyword evidence="4" id="KW-0285">Flavoprotein</keyword>
<feature type="region of interest" description="Disordered" evidence="12">
    <location>
        <begin position="476"/>
        <end position="507"/>
    </location>
</feature>
<dbReference type="InterPro" id="IPR000014">
    <property type="entry name" value="PAS"/>
</dbReference>
<evidence type="ECO:0000259" key="13">
    <source>
        <dbReference type="PROSITE" id="PS50113"/>
    </source>
</evidence>
<dbReference type="Gene3D" id="3.30.565.10">
    <property type="entry name" value="Histidine kinase-like ATPase, C-terminal domain"/>
    <property type="match status" value="1"/>
</dbReference>
<dbReference type="PROSITE" id="PS50113">
    <property type="entry name" value="PAC"/>
    <property type="match status" value="1"/>
</dbReference>
<comment type="caution">
    <text evidence="14">The sequence shown here is derived from an EMBL/GenBank/DDBJ whole genome shotgun (WGS) entry which is preliminary data.</text>
</comment>
<dbReference type="NCBIfam" id="TIGR00229">
    <property type="entry name" value="sensory_box"/>
    <property type="match status" value="1"/>
</dbReference>
<evidence type="ECO:0000256" key="1">
    <source>
        <dbReference type="ARBA" id="ARBA00000085"/>
    </source>
</evidence>
<evidence type="ECO:0000256" key="8">
    <source>
        <dbReference type="ARBA" id="ARBA00022741"/>
    </source>
</evidence>
<dbReference type="SMART" id="SM00911">
    <property type="entry name" value="HWE_HK"/>
    <property type="match status" value="1"/>
</dbReference>
<keyword evidence="10" id="KW-0067">ATP-binding</keyword>
<dbReference type="InterPro" id="IPR035965">
    <property type="entry name" value="PAS-like_dom_sf"/>
</dbReference>